<proteinExistence type="predicted"/>
<dbReference type="AlphaFoldDB" id="A0A9W6W719"/>
<sequence>MTDWMRCLVASDTDRLPLRAYDTVLRDTPDRRAISPMFIKLLRGVGGRRPAVDRRARSVPRVESIRETRKEYSHPAFSRATLRPLAWPSRCDRLPDLTGLAGVKTFTPAGPESRCRCLLRKASTREDRHRSVASDPRAKPGIDPHSTPP</sequence>
<reference evidence="2" key="1">
    <citation type="submission" date="2023-03" db="EMBL/GenBank/DDBJ databases">
        <title>Actinoallomurus iriomotensis NBRC 103684.</title>
        <authorList>
            <person name="Ichikawa N."/>
            <person name="Sato H."/>
            <person name="Tonouchi N."/>
        </authorList>
    </citation>
    <scope>NUCLEOTIDE SEQUENCE</scope>
    <source>
        <strain evidence="2">NBRC 103684</strain>
    </source>
</reference>
<evidence type="ECO:0000313" key="2">
    <source>
        <dbReference type="EMBL" id="GLY92602.1"/>
    </source>
</evidence>
<comment type="caution">
    <text evidence="2">The sequence shown here is derived from an EMBL/GenBank/DDBJ whole genome shotgun (WGS) entry which is preliminary data.</text>
</comment>
<protein>
    <submittedName>
        <fullName evidence="2">Uncharacterized protein</fullName>
    </submittedName>
</protein>
<dbReference type="EMBL" id="BSTK01000032">
    <property type="protein sequence ID" value="GLY92602.1"/>
    <property type="molecule type" value="Genomic_DNA"/>
</dbReference>
<evidence type="ECO:0000313" key="3">
    <source>
        <dbReference type="Proteomes" id="UP001165074"/>
    </source>
</evidence>
<dbReference type="Proteomes" id="UP001165074">
    <property type="component" value="Unassembled WGS sequence"/>
</dbReference>
<keyword evidence="3" id="KW-1185">Reference proteome</keyword>
<name>A0A9W6W719_9ACTN</name>
<feature type="compositionally biased region" description="Basic and acidic residues" evidence="1">
    <location>
        <begin position="123"/>
        <end position="142"/>
    </location>
</feature>
<organism evidence="2 3">
    <name type="scientific">Actinoallomurus iriomotensis</name>
    <dbReference type="NCBI Taxonomy" id="478107"/>
    <lineage>
        <taxon>Bacteria</taxon>
        <taxon>Bacillati</taxon>
        <taxon>Actinomycetota</taxon>
        <taxon>Actinomycetes</taxon>
        <taxon>Streptosporangiales</taxon>
        <taxon>Thermomonosporaceae</taxon>
        <taxon>Actinoallomurus</taxon>
    </lineage>
</organism>
<evidence type="ECO:0000256" key="1">
    <source>
        <dbReference type="SAM" id="MobiDB-lite"/>
    </source>
</evidence>
<accession>A0A9W6W719</accession>
<gene>
    <name evidence="2" type="ORF">Airi02_105300</name>
</gene>
<feature type="region of interest" description="Disordered" evidence="1">
    <location>
        <begin position="123"/>
        <end position="149"/>
    </location>
</feature>